<dbReference type="Pfam" id="PF13620">
    <property type="entry name" value="CarboxypepD_reg"/>
    <property type="match status" value="1"/>
</dbReference>
<comment type="similarity">
    <text evidence="2 9">Belongs to the peptidase M14 family.</text>
</comment>
<dbReference type="GO" id="GO:0004181">
    <property type="term" value="F:metallocarboxypeptidase activity"/>
    <property type="evidence" value="ECO:0007669"/>
    <property type="project" value="InterPro"/>
</dbReference>
<keyword evidence="13" id="KW-1185">Reference proteome</keyword>
<dbReference type="SUPFAM" id="SSF49464">
    <property type="entry name" value="Carboxypeptidase regulatory domain-like"/>
    <property type="match status" value="1"/>
</dbReference>
<dbReference type="SUPFAM" id="SSF53187">
    <property type="entry name" value="Zn-dependent exopeptidases"/>
    <property type="match status" value="1"/>
</dbReference>
<keyword evidence="8" id="KW-0325">Glycoprotein</keyword>
<evidence type="ECO:0000256" key="5">
    <source>
        <dbReference type="ARBA" id="ARBA00022723"/>
    </source>
</evidence>
<sequence>MTPLPSPPPGPGSSVRDLFSLSFSILLLLGSLAPPSALCLDFGYHDNVALHSYLLNVTKSYPDITHLHSIGKSVNGADLWVIKIGKSPVDHVTLRPNIKYVANMHGNEVVGRELLLHLVEMLVTRYGQDDDVTHLLNTTTVHLLPSMNPDGFAASDSTDCDGVQGRFNARNLDLNRNFPDHFQENLAIIQPETHAIVKWIRDTQFVLSANLHGGSLVANYPFDSYPGVMIESKASLSPDNDVFVHLAKAYSFAHATMHNVAKCSADRRAFQDGITNGAAWYPLKGGMQDYNYVRSSCYELTLELSCCKYPPASELPTFWNQNKPALLKFLQQVHMGVKGIVTDENNNGVRDAIIEVEGREGVPFRSSEYGEYWKLLLPGFYKLLVAKSGYDTEVIPFEVKENVVTRLDAMLKLTDSAGRGNNLLSVSTSGQIYGVGRYWSSFLRLIWKCMV</sequence>
<evidence type="ECO:0000256" key="1">
    <source>
        <dbReference type="ARBA" id="ARBA00001947"/>
    </source>
</evidence>
<comment type="caution">
    <text evidence="12">The sequence shown here is derived from an EMBL/GenBank/DDBJ whole genome shotgun (WGS) entry which is preliminary data.</text>
</comment>
<evidence type="ECO:0000256" key="3">
    <source>
        <dbReference type="ARBA" id="ARBA00022645"/>
    </source>
</evidence>
<keyword evidence="4" id="KW-0645">Protease</keyword>
<evidence type="ECO:0000256" key="4">
    <source>
        <dbReference type="ARBA" id="ARBA00022670"/>
    </source>
</evidence>
<organism evidence="12 13">
    <name type="scientific">Littorina saxatilis</name>
    <dbReference type="NCBI Taxonomy" id="31220"/>
    <lineage>
        <taxon>Eukaryota</taxon>
        <taxon>Metazoa</taxon>
        <taxon>Spiralia</taxon>
        <taxon>Lophotrochozoa</taxon>
        <taxon>Mollusca</taxon>
        <taxon>Gastropoda</taxon>
        <taxon>Caenogastropoda</taxon>
        <taxon>Littorinimorpha</taxon>
        <taxon>Littorinoidea</taxon>
        <taxon>Littorinidae</taxon>
        <taxon>Littorina</taxon>
    </lineage>
</organism>
<dbReference type="PANTHER" id="PTHR11532">
    <property type="entry name" value="PROTEASE M14 CARBOXYPEPTIDASE"/>
    <property type="match status" value="1"/>
</dbReference>
<dbReference type="InterPro" id="IPR008969">
    <property type="entry name" value="CarboxyPept-like_regulatory"/>
</dbReference>
<dbReference type="Gene3D" id="2.60.40.1120">
    <property type="entry name" value="Carboxypeptidase-like, regulatory domain"/>
    <property type="match status" value="1"/>
</dbReference>
<name>A0AAN9AI77_9CAEN</name>
<evidence type="ECO:0000256" key="9">
    <source>
        <dbReference type="PROSITE-ProRule" id="PRU01379"/>
    </source>
</evidence>
<dbReference type="Proteomes" id="UP001374579">
    <property type="component" value="Unassembled WGS sequence"/>
</dbReference>
<evidence type="ECO:0000259" key="11">
    <source>
        <dbReference type="PROSITE" id="PS52035"/>
    </source>
</evidence>
<dbReference type="GO" id="GO:0008270">
    <property type="term" value="F:zinc ion binding"/>
    <property type="evidence" value="ECO:0007669"/>
    <property type="project" value="InterPro"/>
</dbReference>
<dbReference type="GO" id="GO:0006518">
    <property type="term" value="P:peptide metabolic process"/>
    <property type="evidence" value="ECO:0007669"/>
    <property type="project" value="TreeGrafter"/>
</dbReference>
<dbReference type="CDD" id="cd03858">
    <property type="entry name" value="M14_CP_N-E_like"/>
    <property type="match status" value="1"/>
</dbReference>
<dbReference type="PROSITE" id="PS52035">
    <property type="entry name" value="PEPTIDASE_M14"/>
    <property type="match status" value="1"/>
</dbReference>
<evidence type="ECO:0000256" key="8">
    <source>
        <dbReference type="ARBA" id="ARBA00023180"/>
    </source>
</evidence>
<dbReference type="InterPro" id="IPR057246">
    <property type="entry name" value="CARBOXYPEPT_ZN_1"/>
</dbReference>
<dbReference type="SMART" id="SM00631">
    <property type="entry name" value="Zn_pept"/>
    <property type="match status" value="1"/>
</dbReference>
<keyword evidence="5" id="KW-0479">Metal-binding</keyword>
<evidence type="ECO:0000313" key="12">
    <source>
        <dbReference type="EMBL" id="KAK7087284.1"/>
    </source>
</evidence>
<reference evidence="12 13" key="1">
    <citation type="submission" date="2024-02" db="EMBL/GenBank/DDBJ databases">
        <title>Chromosome-scale genome assembly of the rough periwinkle Littorina saxatilis.</title>
        <authorList>
            <person name="De Jode A."/>
            <person name="Faria R."/>
            <person name="Formenti G."/>
            <person name="Sims Y."/>
            <person name="Smith T.P."/>
            <person name="Tracey A."/>
            <person name="Wood J.M.D."/>
            <person name="Zagrodzka Z.B."/>
            <person name="Johannesson K."/>
            <person name="Butlin R.K."/>
            <person name="Leder E.H."/>
        </authorList>
    </citation>
    <scope>NUCLEOTIDE SEQUENCE [LARGE SCALE GENOMIC DNA]</scope>
    <source>
        <strain evidence="12">Snail1</strain>
        <tissue evidence="12">Muscle</tissue>
    </source>
</reference>
<keyword evidence="10" id="KW-0732">Signal</keyword>
<keyword evidence="7" id="KW-0862">Zinc</keyword>
<dbReference type="AlphaFoldDB" id="A0AAN9AI77"/>
<dbReference type="Pfam" id="PF00246">
    <property type="entry name" value="Peptidase_M14"/>
    <property type="match status" value="1"/>
</dbReference>
<dbReference type="GO" id="GO:0016485">
    <property type="term" value="P:protein processing"/>
    <property type="evidence" value="ECO:0007669"/>
    <property type="project" value="TreeGrafter"/>
</dbReference>
<comment type="cofactor">
    <cofactor evidence="1">
        <name>Zn(2+)</name>
        <dbReference type="ChEBI" id="CHEBI:29105"/>
    </cofactor>
</comment>
<evidence type="ECO:0000256" key="10">
    <source>
        <dbReference type="SAM" id="SignalP"/>
    </source>
</evidence>
<feature type="signal peptide" evidence="10">
    <location>
        <begin position="1"/>
        <end position="39"/>
    </location>
</feature>
<dbReference type="GO" id="GO:0005615">
    <property type="term" value="C:extracellular space"/>
    <property type="evidence" value="ECO:0007669"/>
    <property type="project" value="TreeGrafter"/>
</dbReference>
<evidence type="ECO:0000256" key="2">
    <source>
        <dbReference type="ARBA" id="ARBA00005988"/>
    </source>
</evidence>
<dbReference type="InterPro" id="IPR000834">
    <property type="entry name" value="Peptidase_M14"/>
</dbReference>
<keyword evidence="3" id="KW-0121">Carboxypeptidase</keyword>
<dbReference type="CDD" id="cd11308">
    <property type="entry name" value="Peptidase_M14NE-CP-C_like"/>
    <property type="match status" value="1"/>
</dbReference>
<dbReference type="PROSITE" id="PS00132">
    <property type="entry name" value="CARBOXYPEPT_ZN_1"/>
    <property type="match status" value="1"/>
</dbReference>
<evidence type="ECO:0000256" key="6">
    <source>
        <dbReference type="ARBA" id="ARBA00022801"/>
    </source>
</evidence>
<dbReference type="Gene3D" id="3.40.630.10">
    <property type="entry name" value="Zn peptidases"/>
    <property type="match status" value="1"/>
</dbReference>
<evidence type="ECO:0000256" key="7">
    <source>
        <dbReference type="ARBA" id="ARBA00022833"/>
    </source>
</evidence>
<dbReference type="PRINTS" id="PR00765">
    <property type="entry name" value="CRBOXYPTASEA"/>
</dbReference>
<feature type="domain" description="Peptidase M14" evidence="11">
    <location>
        <begin position="43"/>
        <end position="333"/>
    </location>
</feature>
<gene>
    <name evidence="12" type="ORF">V1264_021356</name>
</gene>
<dbReference type="InterPro" id="IPR050753">
    <property type="entry name" value="Peptidase_M14_domain"/>
</dbReference>
<evidence type="ECO:0000313" key="13">
    <source>
        <dbReference type="Proteomes" id="UP001374579"/>
    </source>
</evidence>
<dbReference type="PANTHER" id="PTHR11532:SF84">
    <property type="entry name" value="CARBOXYPEPTIDASE M"/>
    <property type="match status" value="1"/>
</dbReference>
<keyword evidence="6" id="KW-0378">Hydrolase</keyword>
<proteinExistence type="inferred from homology"/>
<dbReference type="InterPro" id="IPR057247">
    <property type="entry name" value="CARBOXYPEPT_ZN_2"/>
</dbReference>
<feature type="chain" id="PRO_5042863925" description="Peptidase M14 domain-containing protein" evidence="10">
    <location>
        <begin position="40"/>
        <end position="451"/>
    </location>
</feature>
<feature type="active site" description="Proton donor/acceptor" evidence="9">
    <location>
        <position position="303"/>
    </location>
</feature>
<dbReference type="FunFam" id="3.40.630.10:FF:000020">
    <property type="entry name" value="Carboxypeptidase D"/>
    <property type="match status" value="1"/>
</dbReference>
<accession>A0AAN9AI77</accession>
<dbReference type="EMBL" id="JBAMIC010004070">
    <property type="protein sequence ID" value="KAK7087284.1"/>
    <property type="molecule type" value="Genomic_DNA"/>
</dbReference>
<protein>
    <recommendedName>
        <fullName evidence="11">Peptidase M14 domain-containing protein</fullName>
    </recommendedName>
</protein>
<dbReference type="PROSITE" id="PS00133">
    <property type="entry name" value="CARBOXYPEPT_ZN_2"/>
    <property type="match status" value="1"/>
</dbReference>